<proteinExistence type="predicted"/>
<reference evidence="2 3" key="1">
    <citation type="submission" date="2023-11" db="EMBL/GenBank/DDBJ databases">
        <title>MicrobeMod: A computational toolkit for identifying prokaryotic methylation and restriction-modification with nanopore sequencing.</title>
        <authorList>
            <person name="Crits-Christoph A."/>
            <person name="Kang S.C."/>
            <person name="Lee H."/>
            <person name="Ostrov N."/>
        </authorList>
    </citation>
    <scope>NUCLEOTIDE SEQUENCE [LARGE SCALE GENOMIC DNA]</scope>
    <source>
        <strain evidence="2 3">ATCC 29145</strain>
    </source>
</reference>
<dbReference type="Proteomes" id="UP001277471">
    <property type="component" value="Unassembled WGS sequence"/>
</dbReference>
<protein>
    <recommendedName>
        <fullName evidence="4">Core-binding (CB) domain-containing protein</fullName>
    </recommendedName>
</protein>
<dbReference type="Gene3D" id="1.10.150.130">
    <property type="match status" value="1"/>
</dbReference>
<keyword evidence="3" id="KW-1185">Reference proteome</keyword>
<dbReference type="SUPFAM" id="SSF47823">
    <property type="entry name" value="lambda integrase-like, N-terminal domain"/>
    <property type="match status" value="1"/>
</dbReference>
<organism evidence="2 3">
    <name type="scientific">Azospirillum brasilense</name>
    <dbReference type="NCBI Taxonomy" id="192"/>
    <lineage>
        <taxon>Bacteria</taxon>
        <taxon>Pseudomonadati</taxon>
        <taxon>Pseudomonadota</taxon>
        <taxon>Alphaproteobacteria</taxon>
        <taxon>Rhodospirillales</taxon>
        <taxon>Azospirillaceae</taxon>
        <taxon>Azospirillum</taxon>
    </lineage>
</organism>
<dbReference type="RefSeq" id="WP_059399759.1">
    <property type="nucleotide sequence ID" value="NZ_JAWXYC010000007.1"/>
</dbReference>
<keyword evidence="1" id="KW-0238">DNA-binding</keyword>
<sequence>MDWQVDVLLRRNANLPLTMPAWADGSHSDCGARLSNSETKASVVDKPFEVDAGVAVETGLFGRLVVPADPARATEIQDLARQAAVWATRTRGEGTLRAYRSAWTAYSAWCDRLGFAPLAGDADVIGMYLVKAAERLTVPTLRVHLAAIATAHRLAGVPVDLKHPRIALVLDGLARGQADRPIRQAAPILLDALPRLLAAQPDGPLGLRNRAMLLIGYGAALRRSSAQLEADVARTTAEVRRPTS</sequence>
<gene>
    <name evidence="2" type="ORF">SIM66_32375</name>
</gene>
<evidence type="ECO:0000256" key="1">
    <source>
        <dbReference type="ARBA" id="ARBA00023125"/>
    </source>
</evidence>
<evidence type="ECO:0008006" key="4">
    <source>
        <dbReference type="Google" id="ProtNLM"/>
    </source>
</evidence>
<accession>A0ABU4PE37</accession>
<evidence type="ECO:0000313" key="3">
    <source>
        <dbReference type="Proteomes" id="UP001277471"/>
    </source>
</evidence>
<evidence type="ECO:0000313" key="2">
    <source>
        <dbReference type="EMBL" id="MDX5955867.1"/>
    </source>
</evidence>
<comment type="caution">
    <text evidence="2">The sequence shown here is derived from an EMBL/GenBank/DDBJ whole genome shotgun (WGS) entry which is preliminary data.</text>
</comment>
<dbReference type="EMBL" id="JAWXYC010000007">
    <property type="protein sequence ID" value="MDX5955867.1"/>
    <property type="molecule type" value="Genomic_DNA"/>
</dbReference>
<name>A0ABU4PE37_AZOBR</name>
<dbReference type="InterPro" id="IPR010998">
    <property type="entry name" value="Integrase_recombinase_N"/>
</dbReference>